<dbReference type="AlphaFoldDB" id="A0A2K2G6E1"/>
<dbReference type="GO" id="GO:0006146">
    <property type="term" value="P:adenine catabolic process"/>
    <property type="evidence" value="ECO:0007669"/>
    <property type="project" value="UniProtKB-UniRule"/>
</dbReference>
<comment type="cofactor">
    <cofactor evidence="5">
        <name>Zn(2+)</name>
        <dbReference type="ChEBI" id="CHEBI:29105"/>
    </cofactor>
    <text evidence="5">Binds 1 zinc ion per subunit.</text>
</comment>
<organism evidence="7 8">
    <name type="scientific">Novosphingobium guangzhouense</name>
    <dbReference type="NCBI Taxonomy" id="1850347"/>
    <lineage>
        <taxon>Bacteria</taxon>
        <taxon>Pseudomonadati</taxon>
        <taxon>Pseudomonadota</taxon>
        <taxon>Alphaproteobacteria</taxon>
        <taxon>Sphingomonadales</taxon>
        <taxon>Sphingomonadaceae</taxon>
        <taxon>Novosphingobium</taxon>
    </lineage>
</organism>
<dbReference type="RefSeq" id="WP_103094535.1">
    <property type="nucleotide sequence ID" value="NZ_LYMM01000002.1"/>
</dbReference>
<evidence type="ECO:0000256" key="4">
    <source>
        <dbReference type="ARBA" id="ARBA00023080"/>
    </source>
</evidence>
<keyword evidence="8" id="KW-1185">Reference proteome</keyword>
<evidence type="ECO:0000256" key="1">
    <source>
        <dbReference type="ARBA" id="ARBA00022723"/>
    </source>
</evidence>
<evidence type="ECO:0000256" key="3">
    <source>
        <dbReference type="ARBA" id="ARBA00022833"/>
    </source>
</evidence>
<reference evidence="7 8" key="1">
    <citation type="submission" date="2016-05" db="EMBL/GenBank/DDBJ databases">
        <title>Complete genome sequence of Novosphingobium guangzhouense SA925(T).</title>
        <authorList>
            <person name="Sha S."/>
        </authorList>
    </citation>
    <scope>NUCLEOTIDE SEQUENCE [LARGE SCALE GENOMIC DNA]</scope>
    <source>
        <strain evidence="7 8">SA925</strain>
    </source>
</reference>
<dbReference type="EMBL" id="LYMM01000002">
    <property type="protein sequence ID" value="PNU06592.1"/>
    <property type="molecule type" value="Genomic_DNA"/>
</dbReference>
<dbReference type="EC" id="3.5.4.2" evidence="5"/>
<dbReference type="Pfam" id="PF00962">
    <property type="entry name" value="A_deaminase"/>
    <property type="match status" value="1"/>
</dbReference>
<evidence type="ECO:0000256" key="5">
    <source>
        <dbReference type="HAMAP-Rule" id="MF_01962"/>
    </source>
</evidence>
<feature type="site" description="Important for catalytic activity" evidence="5">
    <location>
        <position position="221"/>
    </location>
</feature>
<dbReference type="PANTHER" id="PTHR43114">
    <property type="entry name" value="ADENINE DEAMINASE"/>
    <property type="match status" value="1"/>
</dbReference>
<dbReference type="OrthoDB" id="105475at2"/>
<accession>A0A2K2G6E1</accession>
<dbReference type="GO" id="GO:0009117">
    <property type="term" value="P:nucleotide metabolic process"/>
    <property type="evidence" value="ECO:0007669"/>
    <property type="project" value="UniProtKB-KW"/>
</dbReference>
<dbReference type="HAMAP" id="MF_01962">
    <property type="entry name" value="Adenine_deaminase"/>
    <property type="match status" value="1"/>
</dbReference>
<dbReference type="FunFam" id="3.20.20.140:FF:000039">
    <property type="entry name" value="Adenine deaminase"/>
    <property type="match status" value="1"/>
</dbReference>
<dbReference type="GO" id="GO:0000034">
    <property type="term" value="F:adenine deaminase activity"/>
    <property type="evidence" value="ECO:0007669"/>
    <property type="project" value="UniProtKB-UniRule"/>
</dbReference>
<keyword evidence="3 5" id="KW-0862">Zinc</keyword>
<dbReference type="Gene3D" id="3.20.20.140">
    <property type="entry name" value="Metal-dependent hydrolases"/>
    <property type="match status" value="1"/>
</dbReference>
<feature type="domain" description="Adenosine deaminase" evidence="6">
    <location>
        <begin position="12"/>
        <end position="330"/>
    </location>
</feature>
<dbReference type="Proteomes" id="UP000236327">
    <property type="component" value="Unassembled WGS sequence"/>
</dbReference>
<dbReference type="PANTHER" id="PTHR43114:SF6">
    <property type="entry name" value="ADENINE DEAMINASE"/>
    <property type="match status" value="1"/>
</dbReference>
<feature type="binding site" evidence="5">
    <location>
        <position position="197"/>
    </location>
    <ligand>
        <name>Zn(2+)</name>
        <dbReference type="ChEBI" id="CHEBI:29105"/>
        <note>catalytic</note>
    </ligand>
</feature>
<dbReference type="InterPro" id="IPR028892">
    <property type="entry name" value="ADE"/>
</dbReference>
<sequence length="336" mass="36482">MTDLSQFIAGLPKAELHLHIEGSLEPELMFELAQRNNVAIPYASVEEVRAAYDFSNLQDFLDIYYAGADVLRTRADFHDLAMAYFARAAADGVVHAEIMFDPQTHTDRGIPFAEVIEGLLSAMAAAEAEYGLTSQLILSFLRHLSEEAAFATLAMAEPWLDRITAVGLDSSEVGHPPAKFARVFAAAREKGLKITAHAGEEGPPAYVHEALDLLGVDRIDHGNRALEDEALVSRLAAEEMTLTVCPLSNLKLCVVNDLADHPLDRMLARGLKATVNSDDPAYFGGYVADNYRAVAQARGLSRADLVTLARNSFTGSFLPAEAVARHVERLEAYAAG</sequence>
<gene>
    <name evidence="7" type="ORF">A8V01_01905</name>
</gene>
<keyword evidence="1 5" id="KW-0479">Metal-binding</keyword>
<dbReference type="CDD" id="cd01320">
    <property type="entry name" value="ADA"/>
    <property type="match status" value="1"/>
</dbReference>
<dbReference type="GO" id="GO:0043103">
    <property type="term" value="P:hypoxanthine salvage"/>
    <property type="evidence" value="ECO:0007669"/>
    <property type="project" value="UniProtKB-UniRule"/>
</dbReference>
<dbReference type="NCBIfam" id="TIGR01430">
    <property type="entry name" value="aden_deam"/>
    <property type="match status" value="1"/>
</dbReference>
<feature type="binding site" evidence="5">
    <location>
        <position position="19"/>
    </location>
    <ligand>
        <name>Zn(2+)</name>
        <dbReference type="ChEBI" id="CHEBI:29105"/>
        <note>catalytic</note>
    </ligand>
</feature>
<comment type="similarity">
    <text evidence="5">Belongs to the metallo-dependent hydrolases superfamily. Adenosine and AMP deaminases family. Adenine deaminase type 2 subfamily.</text>
</comment>
<comment type="caution">
    <text evidence="7">The sequence shown here is derived from an EMBL/GenBank/DDBJ whole genome shotgun (WGS) entry which is preliminary data.</text>
</comment>
<dbReference type="InterPro" id="IPR001365">
    <property type="entry name" value="A_deaminase_dom"/>
</dbReference>
<keyword evidence="4 5" id="KW-0546">Nucleotide metabolism</keyword>
<dbReference type="GO" id="GO:0005829">
    <property type="term" value="C:cytosol"/>
    <property type="evidence" value="ECO:0007669"/>
    <property type="project" value="TreeGrafter"/>
</dbReference>
<comment type="catalytic activity">
    <reaction evidence="5">
        <text>adenine + H2O + H(+) = hypoxanthine + NH4(+)</text>
        <dbReference type="Rhea" id="RHEA:23688"/>
        <dbReference type="ChEBI" id="CHEBI:15377"/>
        <dbReference type="ChEBI" id="CHEBI:15378"/>
        <dbReference type="ChEBI" id="CHEBI:16708"/>
        <dbReference type="ChEBI" id="CHEBI:17368"/>
        <dbReference type="ChEBI" id="CHEBI:28938"/>
        <dbReference type="EC" id="3.5.4.2"/>
    </reaction>
</comment>
<feature type="binding site" evidence="5">
    <location>
        <position position="17"/>
    </location>
    <ligand>
        <name>Zn(2+)</name>
        <dbReference type="ChEBI" id="CHEBI:29105"/>
        <note>catalytic</note>
    </ligand>
</feature>
<evidence type="ECO:0000313" key="7">
    <source>
        <dbReference type="EMBL" id="PNU06592.1"/>
    </source>
</evidence>
<dbReference type="SUPFAM" id="SSF51556">
    <property type="entry name" value="Metallo-dependent hydrolases"/>
    <property type="match status" value="1"/>
</dbReference>
<dbReference type="InterPro" id="IPR032466">
    <property type="entry name" value="Metal_Hydrolase"/>
</dbReference>
<dbReference type="NCBIfam" id="NF006850">
    <property type="entry name" value="PRK09358.1-6"/>
    <property type="match status" value="1"/>
</dbReference>
<evidence type="ECO:0000256" key="2">
    <source>
        <dbReference type="ARBA" id="ARBA00022801"/>
    </source>
</evidence>
<protein>
    <recommendedName>
        <fullName evidence="5">Adenine deaminase</fullName>
        <shortName evidence="5">ADE</shortName>
        <ecNumber evidence="5">3.5.4.2</ecNumber>
    </recommendedName>
    <alternativeName>
        <fullName evidence="5">Adenine aminohydrolase</fullName>
        <shortName evidence="5">AAH</shortName>
    </alternativeName>
</protein>
<dbReference type="GO" id="GO:0008270">
    <property type="term" value="F:zinc ion binding"/>
    <property type="evidence" value="ECO:0007669"/>
    <property type="project" value="UniProtKB-UniRule"/>
</dbReference>
<feature type="active site" description="Proton donor" evidence="5">
    <location>
        <position position="200"/>
    </location>
</feature>
<feature type="binding site" evidence="5">
    <location>
        <position position="278"/>
    </location>
    <ligand>
        <name>Zn(2+)</name>
        <dbReference type="ChEBI" id="CHEBI:29105"/>
        <note>catalytic</note>
    </ligand>
</feature>
<proteinExistence type="inferred from homology"/>
<feature type="binding site" evidence="5">
    <location>
        <position position="279"/>
    </location>
    <ligand>
        <name>substrate</name>
    </ligand>
</feature>
<name>A0A2K2G6E1_9SPHN</name>
<comment type="function">
    <text evidence="5">Catalyzes the hydrolytic deamination of adenine to hypoxanthine. Plays an important role in the purine salvage pathway and in nitrogen catabolism.</text>
</comment>
<evidence type="ECO:0000259" key="6">
    <source>
        <dbReference type="Pfam" id="PF00962"/>
    </source>
</evidence>
<keyword evidence="2 5" id="KW-0378">Hydrolase</keyword>
<dbReference type="InterPro" id="IPR006330">
    <property type="entry name" value="Ado/ade_deaminase"/>
</dbReference>
<evidence type="ECO:0000313" key="8">
    <source>
        <dbReference type="Proteomes" id="UP000236327"/>
    </source>
</evidence>